<dbReference type="Proteomes" id="UP000199197">
    <property type="component" value="Unassembled WGS sequence"/>
</dbReference>
<keyword evidence="2" id="KW-0067">ATP-binding</keyword>
<evidence type="ECO:0000256" key="1">
    <source>
        <dbReference type="ARBA" id="ARBA00022741"/>
    </source>
</evidence>
<keyword evidence="3" id="KW-0966">Cell projection</keyword>
<protein>
    <submittedName>
        <fullName evidence="3">Flagellar biosynthesis protein FlhG</fullName>
    </submittedName>
</protein>
<accession>A0A0P1MWU0</accession>
<reference evidence="4" key="1">
    <citation type="submission" date="2015-11" db="EMBL/GenBank/DDBJ databases">
        <authorList>
            <person name="Varghese N."/>
        </authorList>
    </citation>
    <scope>NUCLEOTIDE SEQUENCE [LARGE SCALE GENOMIC DNA]</scope>
    <source>
        <strain evidence="4">JGI-23</strain>
    </source>
</reference>
<dbReference type="PANTHER" id="PTHR43384">
    <property type="entry name" value="SEPTUM SITE-DETERMINING PROTEIN MIND HOMOLOG, CHLOROPLASTIC-RELATED"/>
    <property type="match status" value="1"/>
</dbReference>
<dbReference type="GO" id="GO:0005524">
    <property type="term" value="F:ATP binding"/>
    <property type="evidence" value="ECO:0007669"/>
    <property type="project" value="UniProtKB-KW"/>
</dbReference>
<keyword evidence="3" id="KW-0282">Flagellum</keyword>
<proteinExistence type="predicted"/>
<keyword evidence="3" id="KW-0969">Cilium</keyword>
<dbReference type="PANTHER" id="PTHR43384:SF4">
    <property type="entry name" value="CELLULOSE BIOSYNTHESIS PROTEIN BCSQ-RELATED"/>
    <property type="match status" value="1"/>
</dbReference>
<dbReference type="GO" id="GO:0005829">
    <property type="term" value="C:cytosol"/>
    <property type="evidence" value="ECO:0007669"/>
    <property type="project" value="TreeGrafter"/>
</dbReference>
<dbReference type="GO" id="GO:0051782">
    <property type="term" value="P:negative regulation of cell division"/>
    <property type="evidence" value="ECO:0007669"/>
    <property type="project" value="TreeGrafter"/>
</dbReference>
<dbReference type="InterPro" id="IPR033756">
    <property type="entry name" value="YlxH/NBP35"/>
</dbReference>
<dbReference type="EMBL" id="CZVW01000007">
    <property type="protein sequence ID" value="CUT00335.1"/>
    <property type="molecule type" value="Genomic_DNA"/>
</dbReference>
<evidence type="ECO:0000313" key="4">
    <source>
        <dbReference type="Proteomes" id="UP000199197"/>
    </source>
</evidence>
<evidence type="ECO:0000256" key="2">
    <source>
        <dbReference type="ARBA" id="ARBA00022840"/>
    </source>
</evidence>
<dbReference type="InterPro" id="IPR027417">
    <property type="entry name" value="P-loop_NTPase"/>
</dbReference>
<dbReference type="OrthoDB" id="9816297at2"/>
<gene>
    <name evidence="3" type="ORF">JGI23_00837</name>
</gene>
<dbReference type="InterPro" id="IPR033875">
    <property type="entry name" value="FlhG"/>
</dbReference>
<dbReference type="SUPFAM" id="SSF52540">
    <property type="entry name" value="P-loop containing nucleoside triphosphate hydrolases"/>
    <property type="match status" value="1"/>
</dbReference>
<keyword evidence="1" id="KW-0547">Nucleotide-binding</keyword>
<dbReference type="InterPro" id="IPR050625">
    <property type="entry name" value="ParA/MinD_ATPase"/>
</dbReference>
<dbReference type="PIRSF" id="PIRSF003092">
    <property type="entry name" value="MinD"/>
    <property type="match status" value="1"/>
</dbReference>
<evidence type="ECO:0000313" key="3">
    <source>
        <dbReference type="EMBL" id="CUT00335.1"/>
    </source>
</evidence>
<name>A0A0P1MWU0_9BACT</name>
<dbReference type="Gene3D" id="3.40.50.300">
    <property type="entry name" value="P-loop containing nucleotide triphosphate hydrolases"/>
    <property type="match status" value="1"/>
</dbReference>
<organism evidence="3 4">
    <name type="scientific">Candidatus Chryseopegocella kryptomonas</name>
    <dbReference type="NCBI Taxonomy" id="1633643"/>
    <lineage>
        <taxon>Bacteria</taxon>
        <taxon>Pseudomonadati</taxon>
        <taxon>Candidatus Kryptoniota</taxon>
        <taxon>Candidatus Chryseopegocella</taxon>
    </lineage>
</organism>
<dbReference type="GO" id="GO:0016887">
    <property type="term" value="F:ATP hydrolysis activity"/>
    <property type="evidence" value="ECO:0007669"/>
    <property type="project" value="TreeGrafter"/>
</dbReference>
<dbReference type="GO" id="GO:0009898">
    <property type="term" value="C:cytoplasmic side of plasma membrane"/>
    <property type="evidence" value="ECO:0007669"/>
    <property type="project" value="TreeGrafter"/>
</dbReference>
<dbReference type="RefSeq" id="WP_092348948.1">
    <property type="nucleotide sequence ID" value="NZ_CZVW01000007.1"/>
</dbReference>
<dbReference type="InterPro" id="IPR025501">
    <property type="entry name" value="MinD_FleN"/>
</dbReference>
<dbReference type="AlphaFoldDB" id="A0A0P1MWU0"/>
<dbReference type="Pfam" id="PF10609">
    <property type="entry name" value="ParA"/>
    <property type="match status" value="1"/>
</dbReference>
<dbReference type="CDD" id="cd02038">
    <property type="entry name" value="FlhG-like"/>
    <property type="match status" value="1"/>
</dbReference>
<keyword evidence="4" id="KW-1185">Reference proteome</keyword>
<sequence length="286" mass="31568">MIFDQAEKLRNLVREKIQSENYNAHVIAIGNGKGGCGKTNIILNLALILSKNGKKVLIYDADLNLANVDILLGVSPRYRFLDFIRGDVGLDDVLIDVRENLTLLPANSGSLNFPKISGDRLIQIIKEILQMEKNFDFILIDTPAGISDEVIKILGYSDDYILVATPEPTSIMDAYAVVKLVYYQTGKSNVKLIVNNINGSVDPVDVANRLSFACEKFLGVKINYIGSIPYDPAVSRSVMLQKPFVELFPRSGASIALNKIASNLLSLDRVKKQKSFFGRLVEVCGL</sequence>